<dbReference type="Pfam" id="PF12296">
    <property type="entry name" value="HsbA"/>
    <property type="match status" value="1"/>
</dbReference>
<keyword evidence="3" id="KW-1185">Reference proteome</keyword>
<evidence type="ECO:0000313" key="2">
    <source>
        <dbReference type="EMBL" id="KAF2761037.1"/>
    </source>
</evidence>
<dbReference type="PANTHER" id="PTHR38123">
    <property type="entry name" value="CELL WALL SERINE-THREONINE-RICH GALACTOMANNOPROTEIN MP1 (AFU_ORTHOLOGUE AFUA_4G03240)"/>
    <property type="match status" value="1"/>
</dbReference>
<organism evidence="2 3">
    <name type="scientific">Pseudovirgaria hyperparasitica</name>
    <dbReference type="NCBI Taxonomy" id="470096"/>
    <lineage>
        <taxon>Eukaryota</taxon>
        <taxon>Fungi</taxon>
        <taxon>Dikarya</taxon>
        <taxon>Ascomycota</taxon>
        <taxon>Pezizomycotina</taxon>
        <taxon>Dothideomycetes</taxon>
        <taxon>Dothideomycetes incertae sedis</taxon>
        <taxon>Acrospermales</taxon>
        <taxon>Acrospermaceae</taxon>
        <taxon>Pseudovirgaria</taxon>
    </lineage>
</organism>
<protein>
    <submittedName>
        <fullName evidence="2">Uncharacterized protein</fullName>
    </submittedName>
</protein>
<dbReference type="PANTHER" id="PTHR38123:SF6">
    <property type="entry name" value="CELL WALL SERINE-THREONINE-RICH GALACTOMANNOPROTEIN MP1 (AFU_ORTHOLOGUE AFUA_4G03240)"/>
    <property type="match status" value="1"/>
</dbReference>
<proteinExistence type="predicted"/>
<evidence type="ECO:0000256" key="1">
    <source>
        <dbReference type="SAM" id="SignalP"/>
    </source>
</evidence>
<accession>A0A6A6WHB0</accession>
<reference evidence="2" key="1">
    <citation type="journal article" date="2020" name="Stud. Mycol.">
        <title>101 Dothideomycetes genomes: a test case for predicting lifestyles and emergence of pathogens.</title>
        <authorList>
            <person name="Haridas S."/>
            <person name="Albert R."/>
            <person name="Binder M."/>
            <person name="Bloem J."/>
            <person name="Labutti K."/>
            <person name="Salamov A."/>
            <person name="Andreopoulos B."/>
            <person name="Baker S."/>
            <person name="Barry K."/>
            <person name="Bills G."/>
            <person name="Bluhm B."/>
            <person name="Cannon C."/>
            <person name="Castanera R."/>
            <person name="Culley D."/>
            <person name="Daum C."/>
            <person name="Ezra D."/>
            <person name="Gonzalez J."/>
            <person name="Henrissat B."/>
            <person name="Kuo A."/>
            <person name="Liang C."/>
            <person name="Lipzen A."/>
            <person name="Lutzoni F."/>
            <person name="Magnuson J."/>
            <person name="Mondo S."/>
            <person name="Nolan M."/>
            <person name="Ohm R."/>
            <person name="Pangilinan J."/>
            <person name="Park H.-J."/>
            <person name="Ramirez L."/>
            <person name="Alfaro M."/>
            <person name="Sun H."/>
            <person name="Tritt A."/>
            <person name="Yoshinaga Y."/>
            <person name="Zwiers L.-H."/>
            <person name="Turgeon B."/>
            <person name="Goodwin S."/>
            <person name="Spatafora J."/>
            <person name="Crous P."/>
            <person name="Grigoriev I."/>
        </authorList>
    </citation>
    <scope>NUCLEOTIDE SEQUENCE</scope>
    <source>
        <strain evidence="2">CBS 121739</strain>
    </source>
</reference>
<keyword evidence="1" id="KW-0732">Signal</keyword>
<dbReference type="Gene3D" id="1.20.1280.140">
    <property type="match status" value="1"/>
</dbReference>
<dbReference type="GeneID" id="54487607"/>
<dbReference type="EMBL" id="ML996567">
    <property type="protein sequence ID" value="KAF2761037.1"/>
    <property type="molecule type" value="Genomic_DNA"/>
</dbReference>
<name>A0A6A6WHB0_9PEZI</name>
<sequence length="213" mass="22170">MKFLATLFFAAGVASSSLVTRDVDTIKNSILNITDYTQQLTDALISYNSTDQLLSLNQASVNAIDAVNSSIANCQDTSLLTTFTESLALAEPTVNLGDVVGKSIDTIISRKNFFDMSSLSPIIAMSLQTQYQLAVQFSNLVATKVPADTKEVAIALSQPIVSNIKRGLDAYGVQPTGTAAAGLATPTNAAPGPARTAMIGYGAAAVAAMMVAL</sequence>
<dbReference type="RefSeq" id="XP_033603488.1">
    <property type="nucleotide sequence ID" value="XM_033746553.1"/>
</dbReference>
<dbReference type="InterPro" id="IPR021054">
    <property type="entry name" value="Cell_wall_mannoprotein_1"/>
</dbReference>
<feature type="signal peptide" evidence="1">
    <location>
        <begin position="1"/>
        <end position="16"/>
    </location>
</feature>
<dbReference type="AlphaFoldDB" id="A0A6A6WHB0"/>
<dbReference type="OrthoDB" id="2422134at2759"/>
<gene>
    <name evidence="2" type="ORF">EJ05DRAFT_497604</name>
</gene>
<dbReference type="GO" id="GO:0005576">
    <property type="term" value="C:extracellular region"/>
    <property type="evidence" value="ECO:0007669"/>
    <property type="project" value="TreeGrafter"/>
</dbReference>
<evidence type="ECO:0000313" key="3">
    <source>
        <dbReference type="Proteomes" id="UP000799437"/>
    </source>
</evidence>
<feature type="chain" id="PRO_5025373107" evidence="1">
    <location>
        <begin position="17"/>
        <end position="213"/>
    </location>
</feature>
<dbReference type="Proteomes" id="UP000799437">
    <property type="component" value="Unassembled WGS sequence"/>
</dbReference>